<dbReference type="PANTHER" id="PTHR12157:SF15">
    <property type="entry name" value="REGULATING SYNAPTIC MEMBRANE EXOCYTOSIS PROTEIN 2"/>
    <property type="match status" value="1"/>
</dbReference>
<feature type="domain" description="C2" evidence="15">
    <location>
        <begin position="1202"/>
        <end position="1320"/>
    </location>
</feature>
<dbReference type="GO" id="GO:0050806">
    <property type="term" value="P:positive regulation of synaptic transmission"/>
    <property type="evidence" value="ECO:0007669"/>
    <property type="project" value="TreeGrafter"/>
</dbReference>
<protein>
    <submittedName>
        <fullName evidence="19">Regulating synaptic membrane exocytosis protein 2 isoform X33</fullName>
    </submittedName>
</protein>
<keyword evidence="9" id="KW-0862">Zinc</keyword>
<dbReference type="InterPro" id="IPR001478">
    <property type="entry name" value="PDZ"/>
</dbReference>
<reference evidence="19" key="1">
    <citation type="submission" date="2025-08" db="UniProtKB">
        <authorList>
            <consortium name="RefSeq"/>
        </authorList>
    </citation>
    <scope>IDENTIFICATION</scope>
</reference>
<dbReference type="SUPFAM" id="SSF49562">
    <property type="entry name" value="C2 domain (Calcium/lipid-binding domain, CaLB)"/>
    <property type="match status" value="2"/>
</dbReference>
<dbReference type="CDD" id="cd06714">
    <property type="entry name" value="PDZ_RIM-like"/>
    <property type="match status" value="1"/>
</dbReference>
<evidence type="ECO:0000256" key="13">
    <source>
        <dbReference type="SAM" id="Coils"/>
    </source>
</evidence>
<dbReference type="InterPro" id="IPR039032">
    <property type="entry name" value="Rim-like"/>
</dbReference>
<dbReference type="InterPro" id="IPR036034">
    <property type="entry name" value="PDZ_sf"/>
</dbReference>
<evidence type="ECO:0000256" key="11">
    <source>
        <dbReference type="ARBA" id="ARBA00034103"/>
    </source>
</evidence>
<dbReference type="FunFam" id="3.30.40.10:FF:000567">
    <property type="entry name" value="Regulating synaptic membrane exocytosis 1"/>
    <property type="match status" value="1"/>
</dbReference>
<evidence type="ECO:0000256" key="10">
    <source>
        <dbReference type="ARBA" id="ARBA00023018"/>
    </source>
</evidence>
<dbReference type="GO" id="GO:0042391">
    <property type="term" value="P:regulation of membrane potential"/>
    <property type="evidence" value="ECO:0007669"/>
    <property type="project" value="TreeGrafter"/>
</dbReference>
<feature type="compositionally biased region" description="Polar residues" evidence="14">
    <location>
        <begin position="1088"/>
        <end position="1099"/>
    </location>
</feature>
<feature type="compositionally biased region" description="Basic and acidic residues" evidence="14">
    <location>
        <begin position="304"/>
        <end position="323"/>
    </location>
</feature>
<evidence type="ECO:0000256" key="2">
    <source>
        <dbReference type="ARBA" id="ARBA00022483"/>
    </source>
</evidence>
<dbReference type="Pfam" id="PF22601">
    <property type="entry name" value="RIM2a_ZnF"/>
    <property type="match status" value="1"/>
</dbReference>
<dbReference type="GO" id="GO:0042734">
    <property type="term" value="C:presynaptic membrane"/>
    <property type="evidence" value="ECO:0007669"/>
    <property type="project" value="TreeGrafter"/>
</dbReference>
<feature type="coiled-coil region" evidence="13">
    <location>
        <begin position="7"/>
        <end position="34"/>
    </location>
</feature>
<dbReference type="InterPro" id="IPR054386">
    <property type="entry name" value="RIM_Znf"/>
</dbReference>
<dbReference type="GO" id="GO:0048788">
    <property type="term" value="C:cytoskeleton of presynaptic active zone"/>
    <property type="evidence" value="ECO:0007669"/>
    <property type="project" value="TreeGrafter"/>
</dbReference>
<dbReference type="SUPFAM" id="SSF57903">
    <property type="entry name" value="FYVE/PHD zinc finger"/>
    <property type="match status" value="1"/>
</dbReference>
<dbReference type="FunFam" id="2.60.40.150:FF:000003">
    <property type="entry name" value="Regulating synaptic membrane exocytosis protein 2"/>
    <property type="match status" value="1"/>
</dbReference>
<keyword evidence="13" id="KW-0175">Coiled coil</keyword>
<organism evidence="18 19">
    <name type="scientific">Mus caroli</name>
    <name type="common">Ryukyu mouse</name>
    <name type="synonym">Ricefield mouse</name>
    <dbReference type="NCBI Taxonomy" id="10089"/>
    <lineage>
        <taxon>Eukaryota</taxon>
        <taxon>Metazoa</taxon>
        <taxon>Chordata</taxon>
        <taxon>Craniata</taxon>
        <taxon>Vertebrata</taxon>
        <taxon>Euteleostomi</taxon>
        <taxon>Mammalia</taxon>
        <taxon>Eutheria</taxon>
        <taxon>Euarchontoglires</taxon>
        <taxon>Glires</taxon>
        <taxon>Rodentia</taxon>
        <taxon>Myomorpha</taxon>
        <taxon>Muroidea</taxon>
        <taxon>Muridae</taxon>
        <taxon>Murinae</taxon>
        <taxon>Mus</taxon>
        <taxon>Mus</taxon>
    </lineage>
</organism>
<dbReference type="GO" id="GO:0031267">
    <property type="term" value="F:small GTPase binding"/>
    <property type="evidence" value="ECO:0007669"/>
    <property type="project" value="InterPro"/>
</dbReference>
<keyword evidence="3" id="KW-0597">Phosphoprotein</keyword>
<dbReference type="GO" id="GO:0016082">
    <property type="term" value="P:synaptic vesicle priming"/>
    <property type="evidence" value="ECO:0007669"/>
    <property type="project" value="UniProtKB-ARBA"/>
</dbReference>
<dbReference type="PROSITE" id="PS50106">
    <property type="entry name" value="PDZ"/>
    <property type="match status" value="1"/>
</dbReference>
<feature type="compositionally biased region" description="Polar residues" evidence="14">
    <location>
        <begin position="432"/>
        <end position="443"/>
    </location>
</feature>
<keyword evidence="7" id="KW-0532">Neurotransmitter transport</keyword>
<dbReference type="InterPro" id="IPR011011">
    <property type="entry name" value="Znf_FYVE_PHD"/>
</dbReference>
<feature type="compositionally biased region" description="Basic residues" evidence="14">
    <location>
        <begin position="450"/>
        <end position="459"/>
    </location>
</feature>
<dbReference type="InterPro" id="IPR000008">
    <property type="entry name" value="C2_dom"/>
</dbReference>
<keyword evidence="8" id="KW-0221">Differentiation</keyword>
<dbReference type="GO" id="GO:0048791">
    <property type="term" value="P:calcium ion-regulated exocytosis of neurotransmitter"/>
    <property type="evidence" value="ECO:0007669"/>
    <property type="project" value="TreeGrafter"/>
</dbReference>
<keyword evidence="6 12" id="KW-0863">Zinc-finger</keyword>
<dbReference type="Gene3D" id="2.30.42.10">
    <property type="match status" value="1"/>
</dbReference>
<feature type="domain" description="C2" evidence="15">
    <location>
        <begin position="743"/>
        <end position="866"/>
    </location>
</feature>
<gene>
    <name evidence="19" type="primary">Rims2</name>
</gene>
<feature type="compositionally biased region" description="Basic and acidic residues" evidence="14">
    <location>
        <begin position="126"/>
        <end position="138"/>
    </location>
</feature>
<dbReference type="Pfam" id="PF00595">
    <property type="entry name" value="PDZ"/>
    <property type="match status" value="1"/>
</dbReference>
<name>A0A6P7QKI2_MUSCR</name>
<dbReference type="PANTHER" id="PTHR12157">
    <property type="entry name" value="REGULATING SYNAPTIC MEMBRANE EXOCYTOSIS PROTEIN"/>
    <property type="match status" value="1"/>
</dbReference>
<keyword evidence="18" id="KW-1185">Reference proteome</keyword>
<dbReference type="FunFam" id="2.60.40.150:FF:000001">
    <property type="entry name" value="Regulating synaptic membrane exocytosis 3, isoform CRA_a"/>
    <property type="match status" value="1"/>
</dbReference>
<dbReference type="Gene3D" id="2.60.40.150">
    <property type="entry name" value="C2 domain"/>
    <property type="match status" value="2"/>
</dbReference>
<proteinExistence type="predicted"/>
<sequence>MRRSPRRKKLHQQFEVYKEQVKKMAEESQQQQEQKADAPTCGICHKTKFADGCGHNCSYCQTKFCARCGGRVSLRSNKEDKVVMWVCNLCRKQQEILTKSGAWFYNSGSNTLQQPDQKVLRGLRNEEAPQEKKAKLHEQPQFQGAPGDLSVPAVEKGRAHGLTRQDSIKNGSGVKHQIASDMPSDRKRSPSVSRDQNRRYEQSEEREDYSQYVPSDGTMPRSPSDYADRRPQREPQFYEEPGHLNYRDSNRRGHRHSKEYIVDDEDVESRDEYERQRREEEYQARYRSDPNLARYPVKPQPYEEQMRIHAEVSRARHERRHSDVSLANAELEDSRISLLRMDRPSRQRSVSERRAAMENQRSYSMERTREAQGQSSYPQRTSNHSPPTPRRSPIPLDRPDMRRADSLRKQHHLDPSSAVRKTKREKMETMLRNDSLSSDQSESVRPPPPRPHKSKKGGKMRQVSLSSSEEELASTPEYTSCDDVELESESVSEKGDSQKGKRKTSEQGVLSDSNTRSERQKKRMYYGGHSLEEDLEWCEPQIKDSGVDTCSSTTLNEEHSRSDKHPVTWQPSKDGDRLIGRILLNKRLKDGSVPRDSGAMLGLKVVGGKMTESGRLCAFITKVKKGSLADTVGHLRPGDEVLEWNGRLLQGATFEEVYNIILESKPEPQVELVVSRPIGDIPRIPDSTHAQLESSSSSFESQKMDRPSISVTSPMSPGMLRDVPQFLSGQLSSQSLSRRTTPFVPRVQIKLWFDKVGHQLIVTILGAKDLPSREDGRPRNPYVKIYFLPDRSDKNKRRTKTVKKTLEPKWNQTFIYSPVHRREFRERMLEITLWDQARVREEESEFLGEILIELETALLDDEPHWYKLQTHDVSSLPLPRPSPYLPRRQLHGESPTRRLQNKALCSYNSGSKRISDSEVSDYDCEDGVGVVSDYRHNGRDLQSSTLSVPEQVMSSNHCSPSGSPHRVDAIGRTRSWSPSAPPPQRNVEQGLRGTRATGHYNTISRMDRHRVMDDHYSSDRDRDCEAADRQPYHRSRSTEQRPLLERTTTRSRSSERPDTNLMRSMPSLMTGRSAPPSPALSRSHPRTGSVQTSPSSTPGTGRRGRQLPQLPPKGTLERKGGGKKLRSTVQRSTETGLAVEMRNWMTRQASRESTDGSMNSYSSEGNLIFPGVRLASDSQFSDFLDGLGPAQLVGRQTLATPAMGDIQVGMMDKKGQLEVEIIRARGLVVKPGSKTLPAPYVKVYLLDNGVCIAKKKTKVARKTLEPLYQQLLSFEESPQGKVLQIIVWGDYGRMDHKSFMGVAQILLDELELSNMVIGWFKLFPPSSLVDPTLAPLTRRASQSSLESSTGPSYSRS</sequence>
<evidence type="ECO:0000256" key="3">
    <source>
        <dbReference type="ARBA" id="ARBA00022553"/>
    </source>
</evidence>
<evidence type="ECO:0000256" key="6">
    <source>
        <dbReference type="ARBA" id="ARBA00022771"/>
    </source>
</evidence>
<evidence type="ECO:0000313" key="18">
    <source>
        <dbReference type="Proteomes" id="UP000515126"/>
    </source>
</evidence>
<dbReference type="GO" id="GO:0098882">
    <property type="term" value="F:structural constituent of presynaptic active zone"/>
    <property type="evidence" value="ECO:0007669"/>
    <property type="project" value="UniProtKB-ARBA"/>
</dbReference>
<dbReference type="CDD" id="cd04028">
    <property type="entry name" value="C2B_RIM1alpha"/>
    <property type="match status" value="1"/>
</dbReference>
<keyword evidence="4" id="KW-0479">Metal-binding</keyword>
<evidence type="ECO:0000256" key="4">
    <source>
        <dbReference type="ARBA" id="ARBA00022723"/>
    </source>
</evidence>
<dbReference type="InterPro" id="IPR017455">
    <property type="entry name" value="Znf_FYVE-rel"/>
</dbReference>
<feature type="compositionally biased region" description="Polar residues" evidence="14">
    <location>
        <begin position="944"/>
        <end position="962"/>
    </location>
</feature>
<feature type="domain" description="FYVE-type" evidence="17">
    <location>
        <begin position="35"/>
        <end position="95"/>
    </location>
</feature>
<keyword evidence="5" id="KW-0677">Repeat</keyword>
<feature type="compositionally biased region" description="Basic and acidic residues" evidence="14">
    <location>
        <begin position="491"/>
        <end position="505"/>
    </location>
</feature>
<evidence type="ECO:0000256" key="9">
    <source>
        <dbReference type="ARBA" id="ARBA00022833"/>
    </source>
</evidence>
<dbReference type="SUPFAM" id="SSF50156">
    <property type="entry name" value="PDZ domain-like"/>
    <property type="match status" value="1"/>
</dbReference>
<dbReference type="InterPro" id="IPR035892">
    <property type="entry name" value="C2_domain_sf"/>
</dbReference>
<comment type="subcellular location">
    <subcellularLocation>
        <location evidence="11">Synapse</location>
    </subcellularLocation>
</comment>
<feature type="domain" description="PDZ" evidence="16">
    <location>
        <begin position="590"/>
        <end position="676"/>
    </location>
</feature>
<feature type="region of interest" description="Disordered" evidence="14">
    <location>
        <begin position="944"/>
        <end position="1160"/>
    </location>
</feature>
<feature type="compositionally biased region" description="Basic and acidic residues" evidence="14">
    <location>
        <begin position="332"/>
        <end position="356"/>
    </location>
</feature>
<dbReference type="InterPro" id="IPR013083">
    <property type="entry name" value="Znf_RING/FYVE/PHD"/>
</dbReference>
<evidence type="ECO:0000256" key="8">
    <source>
        <dbReference type="ARBA" id="ARBA00022782"/>
    </source>
</evidence>
<dbReference type="GO" id="GO:0008270">
    <property type="term" value="F:zinc ion binding"/>
    <property type="evidence" value="ECO:0007669"/>
    <property type="project" value="UniProtKB-KW"/>
</dbReference>
<evidence type="ECO:0000259" key="16">
    <source>
        <dbReference type="PROSITE" id="PS50106"/>
    </source>
</evidence>
<dbReference type="Gene3D" id="3.30.40.10">
    <property type="entry name" value="Zinc/RING finger domain, C3HC4 (zinc finger)"/>
    <property type="match status" value="1"/>
</dbReference>
<dbReference type="GeneID" id="110311033"/>
<dbReference type="GO" id="GO:0048167">
    <property type="term" value="P:regulation of synaptic plasticity"/>
    <property type="evidence" value="ECO:0007669"/>
    <property type="project" value="TreeGrafter"/>
</dbReference>
<dbReference type="SMART" id="SM00228">
    <property type="entry name" value="PDZ"/>
    <property type="match status" value="1"/>
</dbReference>
<dbReference type="PROSITE" id="PS50004">
    <property type="entry name" value="C2"/>
    <property type="match status" value="2"/>
</dbReference>
<accession>A0A6P7QKI2</accession>
<dbReference type="CTD" id="9699"/>
<evidence type="ECO:0000256" key="5">
    <source>
        <dbReference type="ARBA" id="ARBA00022737"/>
    </source>
</evidence>
<dbReference type="GO" id="GO:0030154">
    <property type="term" value="P:cell differentiation"/>
    <property type="evidence" value="ECO:0007669"/>
    <property type="project" value="UniProtKB-KW"/>
</dbReference>
<evidence type="ECO:0000256" key="12">
    <source>
        <dbReference type="PROSITE-ProRule" id="PRU00091"/>
    </source>
</evidence>
<dbReference type="GO" id="GO:0150037">
    <property type="term" value="P:regulation of calcium-dependent activation of synaptic vesicle fusion"/>
    <property type="evidence" value="ECO:0007669"/>
    <property type="project" value="UniProtKB-ARBA"/>
</dbReference>
<dbReference type="CDD" id="cd04031">
    <property type="entry name" value="C2A_RIM1alpha"/>
    <property type="match status" value="1"/>
</dbReference>
<dbReference type="FunFam" id="2.30.42.10:FF:000003">
    <property type="entry name" value="Regulating synaptic membrane exocytosis protein 1, putative"/>
    <property type="match status" value="1"/>
</dbReference>
<evidence type="ECO:0000256" key="1">
    <source>
        <dbReference type="ARBA" id="ARBA00022448"/>
    </source>
</evidence>
<feature type="compositionally biased region" description="Basic and acidic residues" evidence="14">
    <location>
        <begin position="240"/>
        <end position="251"/>
    </location>
</feature>
<dbReference type="GO" id="GO:0044325">
    <property type="term" value="F:transmembrane transporter binding"/>
    <property type="evidence" value="ECO:0007669"/>
    <property type="project" value="TreeGrafter"/>
</dbReference>
<feature type="compositionally biased region" description="Polar residues" evidence="14">
    <location>
        <begin position="371"/>
        <end position="385"/>
    </location>
</feature>
<keyword evidence="10" id="KW-0770">Synapse</keyword>
<feature type="region of interest" description="Disordered" evidence="14">
    <location>
        <begin position="549"/>
        <end position="572"/>
    </location>
</feature>
<evidence type="ECO:0000256" key="7">
    <source>
        <dbReference type="ARBA" id="ARBA00022775"/>
    </source>
</evidence>
<dbReference type="GO" id="GO:0060077">
    <property type="term" value="C:inhibitory synapse"/>
    <property type="evidence" value="ECO:0007669"/>
    <property type="project" value="UniProtKB-ARBA"/>
</dbReference>
<keyword evidence="1" id="KW-0813">Transport</keyword>
<evidence type="ECO:0000313" key="19">
    <source>
        <dbReference type="RefSeq" id="XP_029325355.1"/>
    </source>
</evidence>
<dbReference type="RefSeq" id="XP_029325355.1">
    <property type="nucleotide sequence ID" value="XM_029469495.1"/>
</dbReference>
<feature type="compositionally biased region" description="Acidic residues" evidence="14">
    <location>
        <begin position="480"/>
        <end position="490"/>
    </location>
</feature>
<dbReference type="GO" id="GO:2000300">
    <property type="term" value="P:regulation of synaptic vesicle exocytosis"/>
    <property type="evidence" value="ECO:0007669"/>
    <property type="project" value="TreeGrafter"/>
</dbReference>
<feature type="compositionally biased region" description="Basic and acidic residues" evidence="14">
    <location>
        <begin position="270"/>
        <end position="288"/>
    </location>
</feature>
<feature type="region of interest" description="Disordered" evidence="14">
    <location>
        <begin position="126"/>
        <end position="521"/>
    </location>
</feature>
<dbReference type="Pfam" id="PF00168">
    <property type="entry name" value="C2"/>
    <property type="match status" value="2"/>
</dbReference>
<feature type="region of interest" description="Disordered" evidence="14">
    <location>
        <begin position="684"/>
        <end position="716"/>
    </location>
</feature>
<evidence type="ECO:0000256" key="14">
    <source>
        <dbReference type="SAM" id="MobiDB-lite"/>
    </source>
</evidence>
<feature type="compositionally biased region" description="Basic and acidic residues" evidence="14">
    <location>
        <begin position="556"/>
        <end position="566"/>
    </location>
</feature>
<dbReference type="Proteomes" id="UP000515126">
    <property type="component" value="Chromosome 15"/>
</dbReference>
<evidence type="ECO:0000259" key="15">
    <source>
        <dbReference type="PROSITE" id="PS50004"/>
    </source>
</evidence>
<feature type="compositionally biased region" description="Basic and acidic residues" evidence="14">
    <location>
        <begin position="397"/>
        <end position="414"/>
    </location>
</feature>
<evidence type="ECO:0000259" key="17">
    <source>
        <dbReference type="PROSITE" id="PS50178"/>
    </source>
</evidence>
<dbReference type="SMART" id="SM00239">
    <property type="entry name" value="C2"/>
    <property type="match status" value="2"/>
</dbReference>
<dbReference type="PROSITE" id="PS50178">
    <property type="entry name" value="ZF_FYVE"/>
    <property type="match status" value="1"/>
</dbReference>
<feature type="compositionally biased region" description="Basic and acidic residues" evidence="14">
    <location>
        <begin position="1005"/>
        <end position="1058"/>
    </location>
</feature>
<keyword evidence="2" id="KW-0268">Exocytosis</keyword>